<proteinExistence type="predicted"/>
<dbReference type="EMBL" id="GBRH01267467">
    <property type="protein sequence ID" value="JAD30428.1"/>
    <property type="molecule type" value="Transcribed_RNA"/>
</dbReference>
<accession>A0A0A8YYB1</accession>
<sequence>MHKKKEELAVNNELGTMFRTYMNVYSQACIQRRMIAHPSDHIGRMIRHPPNSSSIKSKC</sequence>
<name>A0A0A8YYB1_ARUDO</name>
<reference evidence="1" key="1">
    <citation type="submission" date="2014-09" db="EMBL/GenBank/DDBJ databases">
        <authorList>
            <person name="Magalhaes I.L.F."/>
            <person name="Oliveira U."/>
            <person name="Santos F.R."/>
            <person name="Vidigal T.H.D.A."/>
            <person name="Brescovit A.D."/>
            <person name="Santos A.J."/>
        </authorList>
    </citation>
    <scope>NUCLEOTIDE SEQUENCE</scope>
    <source>
        <tissue evidence="1">Shoot tissue taken approximately 20 cm above the soil surface</tissue>
    </source>
</reference>
<protein>
    <submittedName>
        <fullName evidence="1">Uncharacterized protein</fullName>
    </submittedName>
</protein>
<reference evidence="1" key="2">
    <citation type="journal article" date="2015" name="Data Brief">
        <title>Shoot transcriptome of the giant reed, Arundo donax.</title>
        <authorList>
            <person name="Barrero R.A."/>
            <person name="Guerrero F.D."/>
            <person name="Moolhuijzen P."/>
            <person name="Goolsby J.A."/>
            <person name="Tidwell J."/>
            <person name="Bellgard S.E."/>
            <person name="Bellgard M.I."/>
        </authorList>
    </citation>
    <scope>NUCLEOTIDE SEQUENCE</scope>
    <source>
        <tissue evidence="1">Shoot tissue taken approximately 20 cm above the soil surface</tissue>
    </source>
</reference>
<evidence type="ECO:0000313" key="1">
    <source>
        <dbReference type="EMBL" id="JAD30428.1"/>
    </source>
</evidence>
<organism evidence="1">
    <name type="scientific">Arundo donax</name>
    <name type="common">Giant reed</name>
    <name type="synonym">Donax arundinaceus</name>
    <dbReference type="NCBI Taxonomy" id="35708"/>
    <lineage>
        <taxon>Eukaryota</taxon>
        <taxon>Viridiplantae</taxon>
        <taxon>Streptophyta</taxon>
        <taxon>Embryophyta</taxon>
        <taxon>Tracheophyta</taxon>
        <taxon>Spermatophyta</taxon>
        <taxon>Magnoliopsida</taxon>
        <taxon>Liliopsida</taxon>
        <taxon>Poales</taxon>
        <taxon>Poaceae</taxon>
        <taxon>PACMAD clade</taxon>
        <taxon>Arundinoideae</taxon>
        <taxon>Arundineae</taxon>
        <taxon>Arundo</taxon>
    </lineage>
</organism>
<dbReference type="AlphaFoldDB" id="A0A0A8YYB1"/>